<feature type="compositionally biased region" description="Polar residues" evidence="1">
    <location>
        <begin position="28"/>
        <end position="37"/>
    </location>
</feature>
<dbReference type="EMBL" id="JAAAHY010003376">
    <property type="protein sequence ID" value="KAF9942578.1"/>
    <property type="molecule type" value="Genomic_DNA"/>
</dbReference>
<gene>
    <name evidence="2" type="ORF">BGZ70_006117</name>
</gene>
<dbReference type="AlphaFoldDB" id="A0A9P6INZ4"/>
<comment type="caution">
    <text evidence="2">The sequence shown here is derived from an EMBL/GenBank/DDBJ whole genome shotgun (WGS) entry which is preliminary data.</text>
</comment>
<feature type="non-terminal residue" evidence="2">
    <location>
        <position position="1"/>
    </location>
</feature>
<reference evidence="2" key="1">
    <citation type="journal article" date="2020" name="Fungal Divers.">
        <title>Resolving the Mortierellaceae phylogeny through synthesis of multi-gene phylogenetics and phylogenomics.</title>
        <authorList>
            <person name="Vandepol N."/>
            <person name="Liber J."/>
            <person name="Desiro A."/>
            <person name="Na H."/>
            <person name="Kennedy M."/>
            <person name="Barry K."/>
            <person name="Grigoriev I.V."/>
            <person name="Miller A.N."/>
            <person name="O'Donnell K."/>
            <person name="Stajich J.E."/>
            <person name="Bonito G."/>
        </authorList>
    </citation>
    <scope>NUCLEOTIDE SEQUENCE</scope>
    <source>
        <strain evidence="2">CK1249</strain>
    </source>
</reference>
<dbReference type="Proteomes" id="UP000738359">
    <property type="component" value="Unassembled WGS sequence"/>
</dbReference>
<evidence type="ECO:0000313" key="2">
    <source>
        <dbReference type="EMBL" id="KAF9942578.1"/>
    </source>
</evidence>
<feature type="region of interest" description="Disordered" evidence="1">
    <location>
        <begin position="1"/>
        <end position="153"/>
    </location>
</feature>
<feature type="compositionally biased region" description="Basic residues" evidence="1">
    <location>
        <begin position="84"/>
        <end position="104"/>
    </location>
</feature>
<keyword evidence="3" id="KW-1185">Reference proteome</keyword>
<protein>
    <submittedName>
        <fullName evidence="2">Uncharacterized protein</fullName>
    </submittedName>
</protein>
<evidence type="ECO:0000256" key="1">
    <source>
        <dbReference type="SAM" id="MobiDB-lite"/>
    </source>
</evidence>
<evidence type="ECO:0000313" key="3">
    <source>
        <dbReference type="Proteomes" id="UP000738359"/>
    </source>
</evidence>
<feature type="non-terminal residue" evidence="2">
    <location>
        <position position="234"/>
    </location>
</feature>
<sequence length="234" mass="25611">ATDNGTPNRHGPGQKFNQFRTIDMPSPSAAQAGSTADTEMAPVDDKALGMAGSADVEMAPVDEKARDMAGSALQPAHPALARTRVTRHRPRYSPKERVRIKRHPPPPVMKQYKWKEHKKKPDDMSSTSSDTPEKPAKRKKAAPNKTYDEIRASIDSTRKQNLVKMLTVEHPIVTLQVGTVQSNSHGVRLSVQNELGIQVDGLDETGSEIAKEVARILKRASRQAATAKRSAQAL</sequence>
<name>A0A9P6INZ4_MORAP</name>
<accession>A0A9P6INZ4</accession>
<organism evidence="2 3">
    <name type="scientific">Mortierella alpina</name>
    <name type="common">Oleaginous fungus</name>
    <name type="synonym">Mortierella renispora</name>
    <dbReference type="NCBI Taxonomy" id="64518"/>
    <lineage>
        <taxon>Eukaryota</taxon>
        <taxon>Fungi</taxon>
        <taxon>Fungi incertae sedis</taxon>
        <taxon>Mucoromycota</taxon>
        <taxon>Mortierellomycotina</taxon>
        <taxon>Mortierellomycetes</taxon>
        <taxon>Mortierellales</taxon>
        <taxon>Mortierellaceae</taxon>
        <taxon>Mortierella</taxon>
    </lineage>
</organism>
<proteinExistence type="predicted"/>